<proteinExistence type="predicted"/>
<gene>
    <name evidence="2" type="ORF">GBG18_12210</name>
    <name evidence="3" type="ORF">GBG19_05360</name>
</gene>
<keyword evidence="1" id="KW-0812">Transmembrane</keyword>
<keyword evidence="1" id="KW-1133">Transmembrane helix</keyword>
<dbReference type="Proteomes" id="UP000461010">
    <property type="component" value="Unassembled WGS sequence"/>
</dbReference>
<sequence length="167" mass="19546">MGEKDSILFNQNGKNSTQIGTQINIGEPRTPIKTLIFYTFFFKILFLYLILVPISYLLLNINKMQYISIVILLGVITIQFMLLKSQKYIHLYQNFCIINGSILPYNNIKIKQKGNSIILTHERPDIPKVIDFIFKKDVENFMSFYQNYFIDLKYTTLKPVREEASTA</sequence>
<evidence type="ECO:0000256" key="1">
    <source>
        <dbReference type="SAM" id="Phobius"/>
    </source>
</evidence>
<dbReference type="EMBL" id="WFKK01000011">
    <property type="protein sequence ID" value="KAB7889637.1"/>
    <property type="molecule type" value="Genomic_DNA"/>
</dbReference>
<evidence type="ECO:0000313" key="5">
    <source>
        <dbReference type="Proteomes" id="UP000472839"/>
    </source>
</evidence>
<dbReference type="Proteomes" id="UP000472839">
    <property type="component" value="Unassembled WGS sequence"/>
</dbReference>
<feature type="transmembrane region" description="Helical" evidence="1">
    <location>
        <begin position="35"/>
        <end position="58"/>
    </location>
</feature>
<name>A0A6L4WVB3_9BACT</name>
<reference evidence="4 5" key="1">
    <citation type="submission" date="2019-10" db="EMBL/GenBank/DDBJ databases">
        <title>Poseidonibacter ostreae sp. nov., isolated from the gut of the Ostrea denselamellosa.</title>
        <authorList>
            <person name="Choi A."/>
        </authorList>
    </citation>
    <scope>NUCLEOTIDE SEQUENCE [LARGE SCALE GENOMIC DNA]</scope>
    <source>
        <strain evidence="3 5">SJOD-M-33</strain>
        <strain evidence="2 4">SJOD-M-5</strain>
    </source>
</reference>
<dbReference type="AlphaFoldDB" id="A0A6L4WVB3"/>
<accession>A0A6L4WVB3</accession>
<evidence type="ECO:0000313" key="4">
    <source>
        <dbReference type="Proteomes" id="UP000461010"/>
    </source>
</evidence>
<keyword evidence="4" id="KW-1185">Reference proteome</keyword>
<evidence type="ECO:0000313" key="3">
    <source>
        <dbReference type="EMBL" id="KAB7889637.1"/>
    </source>
</evidence>
<keyword evidence="1" id="KW-0472">Membrane</keyword>
<comment type="caution">
    <text evidence="3">The sequence shown here is derived from an EMBL/GenBank/DDBJ whole genome shotgun (WGS) entry which is preliminary data.</text>
</comment>
<evidence type="ECO:0000313" key="2">
    <source>
        <dbReference type="EMBL" id="KAB7888872.1"/>
    </source>
</evidence>
<dbReference type="RefSeq" id="WP_152191449.1">
    <property type="nucleotide sequence ID" value="NZ_WFKJ01000043.1"/>
</dbReference>
<dbReference type="EMBL" id="WFKJ01000043">
    <property type="protein sequence ID" value="KAB7888872.1"/>
    <property type="molecule type" value="Genomic_DNA"/>
</dbReference>
<organism evidence="3 5">
    <name type="scientific">Poseidonibacter ostreae</name>
    <dbReference type="NCBI Taxonomy" id="2654171"/>
    <lineage>
        <taxon>Bacteria</taxon>
        <taxon>Pseudomonadati</taxon>
        <taxon>Campylobacterota</taxon>
        <taxon>Epsilonproteobacteria</taxon>
        <taxon>Campylobacterales</taxon>
        <taxon>Arcobacteraceae</taxon>
        <taxon>Poseidonibacter</taxon>
    </lineage>
</organism>
<protein>
    <submittedName>
        <fullName evidence="3">Uncharacterized protein</fullName>
    </submittedName>
</protein>
<feature type="transmembrane region" description="Helical" evidence="1">
    <location>
        <begin position="64"/>
        <end position="83"/>
    </location>
</feature>